<feature type="compositionally biased region" description="Basic and acidic residues" evidence="1">
    <location>
        <begin position="156"/>
        <end position="165"/>
    </location>
</feature>
<sequence>MPRKRIGTLWEGEAIHGGRRTWLQHLRTVSIFPKEDLGQQIQEIEEWVKGKRLIANGLLDATGWEWSSGDQEFKWKCAGKVETRREGLRNQGVFPRSCSSLMEWVDFSLLKLRKEVEYTVVLSNYIDRIWKELNHKGWKNTWISRNNARYRTEEDGMDRDYRDTGTSDGPLRSRQSYSNEGSSECTPTSSQQQQDSESADSSSQSEFTIQSAVPPSRLSES</sequence>
<feature type="compositionally biased region" description="Polar residues" evidence="1">
    <location>
        <begin position="173"/>
        <end position="188"/>
    </location>
</feature>
<feature type="region of interest" description="Disordered" evidence="1">
    <location>
        <begin position="156"/>
        <end position="221"/>
    </location>
</feature>
<dbReference type="AlphaFoldDB" id="A0ABD3GSS8"/>
<evidence type="ECO:0000313" key="2">
    <source>
        <dbReference type="EMBL" id="KAL3682307.1"/>
    </source>
</evidence>
<feature type="compositionally biased region" description="Low complexity" evidence="1">
    <location>
        <begin position="189"/>
        <end position="206"/>
    </location>
</feature>
<proteinExistence type="predicted"/>
<reference evidence="2 3" key="1">
    <citation type="submission" date="2024-09" db="EMBL/GenBank/DDBJ databases">
        <title>Chromosome-scale assembly of Riccia sorocarpa.</title>
        <authorList>
            <person name="Paukszto L."/>
        </authorList>
    </citation>
    <scope>NUCLEOTIDE SEQUENCE [LARGE SCALE GENOMIC DNA]</scope>
    <source>
        <strain evidence="2">LP-2024</strain>
        <tissue evidence="2">Aerial parts of the thallus</tissue>
    </source>
</reference>
<dbReference type="Proteomes" id="UP001633002">
    <property type="component" value="Unassembled WGS sequence"/>
</dbReference>
<organism evidence="2 3">
    <name type="scientific">Riccia sorocarpa</name>
    <dbReference type="NCBI Taxonomy" id="122646"/>
    <lineage>
        <taxon>Eukaryota</taxon>
        <taxon>Viridiplantae</taxon>
        <taxon>Streptophyta</taxon>
        <taxon>Embryophyta</taxon>
        <taxon>Marchantiophyta</taxon>
        <taxon>Marchantiopsida</taxon>
        <taxon>Marchantiidae</taxon>
        <taxon>Marchantiales</taxon>
        <taxon>Ricciaceae</taxon>
        <taxon>Riccia</taxon>
    </lineage>
</organism>
<dbReference type="EMBL" id="JBJQOH010000006">
    <property type="protein sequence ID" value="KAL3682307.1"/>
    <property type="molecule type" value="Genomic_DNA"/>
</dbReference>
<accession>A0ABD3GSS8</accession>
<evidence type="ECO:0000313" key="3">
    <source>
        <dbReference type="Proteomes" id="UP001633002"/>
    </source>
</evidence>
<gene>
    <name evidence="2" type="ORF">R1sor_000329</name>
</gene>
<protein>
    <submittedName>
        <fullName evidence="2">Uncharacterized protein</fullName>
    </submittedName>
</protein>
<evidence type="ECO:0000256" key="1">
    <source>
        <dbReference type="SAM" id="MobiDB-lite"/>
    </source>
</evidence>
<comment type="caution">
    <text evidence="2">The sequence shown here is derived from an EMBL/GenBank/DDBJ whole genome shotgun (WGS) entry which is preliminary data.</text>
</comment>
<keyword evidence="3" id="KW-1185">Reference proteome</keyword>
<name>A0ABD3GSS8_9MARC</name>